<sequence>MHYGGSFGGPLYVGGSYRFIDYCHEDEISIIELTTMATEMGQHYSNDYYVRVNGENILLNSDQEVMQLPKLVDCNGVVHVYIRCNLEDVIPTQGSQIGNGGAKTKTKPSPKSKPITKPIPKSILNPNPIPKSILNPNSIPKPIPKPIQNPKPIPKPIMKPKPFAKPRVSVKPNPTAKGKGVVQDEEDTDTDEYDPDSSSSSSEDDEDFCESDYEVEDDDAMFDKNVDAGVEFSGLKDHSLPHDYEYALVVEGLTNVDGDSDVVSCDELRSPYNSDDEEGLGAQSKHTIFNEKTDMINPVFEPNMEFKTHALVRDAVKEYSIKWGLQTRFLKCDREKVRVKCKEGCPWELYASYVKADGVYRIKTLVDEHTCTRTYHVPWVSTNWIVNKYCERIKRNPTWPVSSLHDEIQAEWTVSLDIQKVRRAKKKALEMLEGTATQQFALLSGYVEEIRSTNPGTTIKLKVKPINGRENEVKFKRLYICWGALKKGFHEGCRPVIGLDGCHLKGPHGGILLTAVGIDANNCIYPFAYAVVEKEKKKTWLWFLELLSDDLNVQNSYRYTFMTDKQKGLIDAVGQVFPNASHRFCVRHLYNNFKGDFKGLHLKEILWKAARASTVAAFTKAMEEMKRADPKALAWLIERPAVNWSRSHFDTFPKCDILLNNLCESFNAAILSARDKPIITMLERIRIILIQTTQKRLEAMKRCKDLICPKIKKRLDLLRGEKGWIARYCGNGNFEIVGPYDQYKVNLENKTCGCRKWELSGIPCVHAVCGYNHLHMDPMDYVHDCYKVTTYLSCYGNGLGPINGREMWPTTNHPIILPPDVKKRAGRPKKARRREPEEQEPVDPTRVGRKGVKMTCGKCGQVGHNKRSCKGDPTAATTEEGSNAATREGPNDSTEQAQNAATQQGSTSQMSGVTRQNGATSQSGVSIVPATRLKLPVKRNRGAGRTAGQVQKRN</sequence>
<evidence type="ECO:0000313" key="12">
    <source>
        <dbReference type="Proteomes" id="UP000626092"/>
    </source>
</evidence>
<feature type="compositionally biased region" description="Pro residues" evidence="8">
    <location>
        <begin position="139"/>
        <end position="159"/>
    </location>
</feature>
<keyword evidence="12" id="KW-1185">Reference proteome</keyword>
<name>A0A834LWM6_RHOSS</name>
<dbReference type="OrthoDB" id="1683089at2759"/>
<evidence type="ECO:0000259" key="9">
    <source>
        <dbReference type="PROSITE" id="PS50158"/>
    </source>
</evidence>
<dbReference type="Pfam" id="PF10551">
    <property type="entry name" value="MULE"/>
    <property type="match status" value="1"/>
</dbReference>
<dbReference type="GO" id="GO:0008270">
    <property type="term" value="F:zinc ion binding"/>
    <property type="evidence" value="ECO:0007669"/>
    <property type="project" value="UniProtKB-KW"/>
</dbReference>
<feature type="domain" description="SWIM-type" evidence="10">
    <location>
        <begin position="743"/>
        <end position="775"/>
    </location>
</feature>
<organism evidence="11 12">
    <name type="scientific">Rhododendron simsii</name>
    <name type="common">Sims's rhododendron</name>
    <dbReference type="NCBI Taxonomy" id="118357"/>
    <lineage>
        <taxon>Eukaryota</taxon>
        <taxon>Viridiplantae</taxon>
        <taxon>Streptophyta</taxon>
        <taxon>Embryophyta</taxon>
        <taxon>Tracheophyta</taxon>
        <taxon>Spermatophyta</taxon>
        <taxon>Magnoliopsida</taxon>
        <taxon>eudicotyledons</taxon>
        <taxon>Gunneridae</taxon>
        <taxon>Pentapetalae</taxon>
        <taxon>asterids</taxon>
        <taxon>Ericales</taxon>
        <taxon>Ericaceae</taxon>
        <taxon>Ericoideae</taxon>
        <taxon>Rhodoreae</taxon>
        <taxon>Rhododendron</taxon>
    </lineage>
</organism>
<evidence type="ECO:0000256" key="5">
    <source>
        <dbReference type="ARBA" id="ARBA00023125"/>
    </source>
</evidence>
<dbReference type="Pfam" id="PF26130">
    <property type="entry name" value="PB1-like"/>
    <property type="match status" value="1"/>
</dbReference>
<dbReference type="InterPro" id="IPR018289">
    <property type="entry name" value="MULE_transposase_dom"/>
</dbReference>
<dbReference type="PANTHER" id="PTHR31973:SF187">
    <property type="entry name" value="MUTATOR TRANSPOSASE MUDRA PROTEIN"/>
    <property type="match status" value="1"/>
</dbReference>
<evidence type="ECO:0000259" key="10">
    <source>
        <dbReference type="PROSITE" id="PS50966"/>
    </source>
</evidence>
<dbReference type="PROSITE" id="PS50158">
    <property type="entry name" value="ZF_CCHC"/>
    <property type="match status" value="1"/>
</dbReference>
<dbReference type="GO" id="GO:0006313">
    <property type="term" value="P:DNA transposition"/>
    <property type="evidence" value="ECO:0007669"/>
    <property type="project" value="InterPro"/>
</dbReference>
<dbReference type="SMART" id="SM00575">
    <property type="entry name" value="ZnF_PMZ"/>
    <property type="match status" value="1"/>
</dbReference>
<dbReference type="InterPro" id="IPR001207">
    <property type="entry name" value="Transposase_mutator"/>
</dbReference>
<feature type="domain" description="CCHC-type" evidence="9">
    <location>
        <begin position="856"/>
        <end position="870"/>
    </location>
</feature>
<proteinExistence type="predicted"/>
<feature type="compositionally biased region" description="Basic residues" evidence="8">
    <location>
        <begin position="824"/>
        <end position="833"/>
    </location>
</feature>
<dbReference type="Proteomes" id="UP000626092">
    <property type="component" value="Unassembled WGS sequence"/>
</dbReference>
<dbReference type="InterPro" id="IPR006564">
    <property type="entry name" value="Znf_PMZ"/>
</dbReference>
<dbReference type="InterPro" id="IPR001878">
    <property type="entry name" value="Znf_CCHC"/>
</dbReference>
<dbReference type="InterPro" id="IPR004332">
    <property type="entry name" value="Transposase_MuDR"/>
</dbReference>
<evidence type="ECO:0000256" key="8">
    <source>
        <dbReference type="SAM" id="MobiDB-lite"/>
    </source>
</evidence>
<reference evidence="11" key="1">
    <citation type="submission" date="2019-11" db="EMBL/GenBank/DDBJ databases">
        <authorList>
            <person name="Liu Y."/>
            <person name="Hou J."/>
            <person name="Li T.-Q."/>
            <person name="Guan C.-H."/>
            <person name="Wu X."/>
            <person name="Wu H.-Z."/>
            <person name="Ling F."/>
            <person name="Zhang R."/>
            <person name="Shi X.-G."/>
            <person name="Ren J.-P."/>
            <person name="Chen E.-F."/>
            <person name="Sun J.-M."/>
        </authorList>
    </citation>
    <scope>NUCLEOTIDE SEQUENCE</scope>
    <source>
        <strain evidence="11">Adult_tree_wgs_1</strain>
        <tissue evidence="11">Leaves</tissue>
    </source>
</reference>
<feature type="compositionally biased region" description="Low complexity" evidence="8">
    <location>
        <begin position="111"/>
        <end position="123"/>
    </location>
</feature>
<dbReference type="GO" id="GO:0004803">
    <property type="term" value="F:transposase activity"/>
    <property type="evidence" value="ECO:0007669"/>
    <property type="project" value="InterPro"/>
</dbReference>
<evidence type="ECO:0000313" key="11">
    <source>
        <dbReference type="EMBL" id="KAF7151034.1"/>
    </source>
</evidence>
<feature type="region of interest" description="Disordered" evidence="8">
    <location>
        <begin position="93"/>
        <end position="211"/>
    </location>
</feature>
<dbReference type="Pfam" id="PF04434">
    <property type="entry name" value="SWIM"/>
    <property type="match status" value="1"/>
</dbReference>
<dbReference type="Pfam" id="PF03108">
    <property type="entry name" value="DBD_Tnp_Mut"/>
    <property type="match status" value="1"/>
</dbReference>
<dbReference type="PROSITE" id="PS50966">
    <property type="entry name" value="ZF_SWIM"/>
    <property type="match status" value="1"/>
</dbReference>
<keyword evidence="5" id="KW-0238">DNA-binding</keyword>
<accession>A0A834LWM6</accession>
<dbReference type="PANTHER" id="PTHR31973">
    <property type="entry name" value="POLYPROTEIN, PUTATIVE-RELATED"/>
    <property type="match status" value="1"/>
</dbReference>
<evidence type="ECO:0000256" key="1">
    <source>
        <dbReference type="ARBA" id="ARBA00022578"/>
    </source>
</evidence>
<feature type="compositionally biased region" description="Acidic residues" evidence="8">
    <location>
        <begin position="183"/>
        <end position="195"/>
    </location>
</feature>
<keyword evidence="2" id="KW-0479">Metal-binding</keyword>
<dbReference type="InterPro" id="IPR058594">
    <property type="entry name" value="PB1-like_dom_pln"/>
</dbReference>
<feature type="compositionally biased region" description="Acidic residues" evidence="8">
    <location>
        <begin position="202"/>
        <end position="211"/>
    </location>
</feature>
<feature type="region of interest" description="Disordered" evidence="8">
    <location>
        <begin position="811"/>
        <end position="954"/>
    </location>
</feature>
<evidence type="ECO:0000256" key="2">
    <source>
        <dbReference type="ARBA" id="ARBA00022723"/>
    </source>
</evidence>
<dbReference type="GO" id="GO:0003677">
    <property type="term" value="F:DNA binding"/>
    <property type="evidence" value="ECO:0007669"/>
    <property type="project" value="UniProtKB-KW"/>
</dbReference>
<keyword evidence="6" id="KW-0233">DNA recombination</keyword>
<evidence type="ECO:0000256" key="6">
    <source>
        <dbReference type="ARBA" id="ARBA00023172"/>
    </source>
</evidence>
<evidence type="ECO:0000256" key="7">
    <source>
        <dbReference type="PROSITE-ProRule" id="PRU00047"/>
    </source>
</evidence>
<evidence type="ECO:0008006" key="13">
    <source>
        <dbReference type="Google" id="ProtNLM"/>
    </source>
</evidence>
<keyword evidence="3 7" id="KW-0863">Zinc-finger</keyword>
<dbReference type="AlphaFoldDB" id="A0A834LWM6"/>
<comment type="caution">
    <text evidence="11">The sequence shown here is derived from an EMBL/GenBank/DDBJ whole genome shotgun (WGS) entry which is preliminary data.</text>
</comment>
<dbReference type="EMBL" id="WJXA01000002">
    <property type="protein sequence ID" value="KAF7151034.1"/>
    <property type="molecule type" value="Genomic_DNA"/>
</dbReference>
<evidence type="ECO:0000256" key="3">
    <source>
        <dbReference type="ARBA" id="ARBA00022771"/>
    </source>
</evidence>
<keyword evidence="1" id="KW-0815">Transposition</keyword>
<gene>
    <name evidence="11" type="ORF">RHSIM_Rhsim02G0019500</name>
</gene>
<dbReference type="PROSITE" id="PS01007">
    <property type="entry name" value="TRANSPOSASE_MUTATOR"/>
    <property type="match status" value="1"/>
</dbReference>
<keyword evidence="4" id="KW-0862">Zinc</keyword>
<evidence type="ECO:0000256" key="4">
    <source>
        <dbReference type="ARBA" id="ARBA00022833"/>
    </source>
</evidence>
<feature type="compositionally biased region" description="Polar residues" evidence="8">
    <location>
        <begin position="875"/>
        <end position="925"/>
    </location>
</feature>
<dbReference type="InterPro" id="IPR007527">
    <property type="entry name" value="Znf_SWIM"/>
</dbReference>
<protein>
    <recommendedName>
        <fullName evidence="13">SWIM-type domain-containing protein</fullName>
    </recommendedName>
</protein>